<feature type="region of interest" description="Disordered" evidence="1">
    <location>
        <begin position="1"/>
        <end position="22"/>
    </location>
</feature>
<organism evidence="2 3">
    <name type="scientific">Sphaerisporangium rhizosphaerae</name>
    <dbReference type="NCBI Taxonomy" id="2269375"/>
    <lineage>
        <taxon>Bacteria</taxon>
        <taxon>Bacillati</taxon>
        <taxon>Actinomycetota</taxon>
        <taxon>Actinomycetes</taxon>
        <taxon>Streptosporangiales</taxon>
        <taxon>Streptosporangiaceae</taxon>
        <taxon>Sphaerisporangium</taxon>
    </lineage>
</organism>
<proteinExistence type="predicted"/>
<accession>A0ABW2P2S1</accession>
<sequence>MQSQTPFPANGAPAAAAPHGRVRRLAAPVRTLAAAGTTWD</sequence>
<evidence type="ECO:0000313" key="3">
    <source>
        <dbReference type="Proteomes" id="UP001596496"/>
    </source>
</evidence>
<dbReference type="EMBL" id="JBHTCG010000007">
    <property type="protein sequence ID" value="MFC7383292.1"/>
    <property type="molecule type" value="Genomic_DNA"/>
</dbReference>
<protein>
    <submittedName>
        <fullName evidence="2">Uncharacterized protein</fullName>
    </submittedName>
</protein>
<evidence type="ECO:0000313" key="2">
    <source>
        <dbReference type="EMBL" id="MFC7383292.1"/>
    </source>
</evidence>
<gene>
    <name evidence="2" type="ORF">ACFQSB_13810</name>
</gene>
<evidence type="ECO:0000256" key="1">
    <source>
        <dbReference type="SAM" id="MobiDB-lite"/>
    </source>
</evidence>
<dbReference type="RefSeq" id="WP_354924307.1">
    <property type="nucleotide sequence ID" value="NZ_JBHTCG010000007.1"/>
</dbReference>
<dbReference type="Proteomes" id="UP001596496">
    <property type="component" value="Unassembled WGS sequence"/>
</dbReference>
<feature type="compositionally biased region" description="Low complexity" evidence="1">
    <location>
        <begin position="1"/>
        <end position="18"/>
    </location>
</feature>
<name>A0ABW2P2S1_9ACTN</name>
<comment type="caution">
    <text evidence="2">The sequence shown here is derived from an EMBL/GenBank/DDBJ whole genome shotgun (WGS) entry which is preliminary data.</text>
</comment>
<reference evidence="3" key="1">
    <citation type="journal article" date="2019" name="Int. J. Syst. Evol. Microbiol.">
        <title>The Global Catalogue of Microorganisms (GCM) 10K type strain sequencing project: providing services to taxonomists for standard genome sequencing and annotation.</title>
        <authorList>
            <consortium name="The Broad Institute Genomics Platform"/>
            <consortium name="The Broad Institute Genome Sequencing Center for Infectious Disease"/>
            <person name="Wu L."/>
            <person name="Ma J."/>
        </authorList>
    </citation>
    <scope>NUCLEOTIDE SEQUENCE [LARGE SCALE GENOMIC DNA]</scope>
    <source>
        <strain evidence="3">CECT 7649</strain>
    </source>
</reference>
<keyword evidence="3" id="KW-1185">Reference proteome</keyword>